<dbReference type="SMART" id="SM00098">
    <property type="entry name" value="alkPPc"/>
    <property type="match status" value="1"/>
</dbReference>
<dbReference type="NCBIfam" id="NF007810">
    <property type="entry name" value="PRK10518.1"/>
    <property type="match status" value="1"/>
</dbReference>
<evidence type="ECO:0000313" key="11">
    <source>
        <dbReference type="Proteomes" id="UP001501821"/>
    </source>
</evidence>
<dbReference type="Proteomes" id="UP001501821">
    <property type="component" value="Unassembled WGS sequence"/>
</dbReference>
<evidence type="ECO:0000256" key="7">
    <source>
        <dbReference type="ARBA" id="ARBA00022833"/>
    </source>
</evidence>
<comment type="cofactor">
    <cofactor evidence="2">
        <name>Zn(2+)</name>
        <dbReference type="ChEBI" id="CHEBI:29105"/>
    </cofactor>
</comment>
<evidence type="ECO:0000256" key="8">
    <source>
        <dbReference type="ARBA" id="ARBA00022842"/>
    </source>
</evidence>
<comment type="similarity">
    <text evidence="3 9">Belongs to the alkaline phosphatase family.</text>
</comment>
<proteinExistence type="inferred from homology"/>
<evidence type="ECO:0000256" key="5">
    <source>
        <dbReference type="ARBA" id="ARBA00022723"/>
    </source>
</evidence>
<dbReference type="PROSITE" id="PS00123">
    <property type="entry name" value="ALKALINE_PHOSPHATASE"/>
    <property type="match status" value="1"/>
</dbReference>
<gene>
    <name evidence="10" type="primary">phoA</name>
    <name evidence="10" type="ORF">GCM10022242_33980</name>
</gene>
<keyword evidence="8" id="KW-0460">Magnesium</keyword>
<dbReference type="Pfam" id="PF00245">
    <property type="entry name" value="Alk_phosphatase"/>
    <property type="match status" value="1"/>
</dbReference>
<dbReference type="InterPro" id="IPR017850">
    <property type="entry name" value="Alkaline_phosphatase_core_sf"/>
</dbReference>
<dbReference type="InterPro" id="IPR018299">
    <property type="entry name" value="Alkaline_phosphatase_AS"/>
</dbReference>
<organism evidence="10 11">
    <name type="scientific">Nocardioides panacisoli</name>
    <dbReference type="NCBI Taxonomy" id="627624"/>
    <lineage>
        <taxon>Bacteria</taxon>
        <taxon>Bacillati</taxon>
        <taxon>Actinomycetota</taxon>
        <taxon>Actinomycetes</taxon>
        <taxon>Propionibacteriales</taxon>
        <taxon>Nocardioidaceae</taxon>
        <taxon>Nocardioides</taxon>
    </lineage>
</organism>
<dbReference type="InterPro" id="IPR001952">
    <property type="entry name" value="Alkaline_phosphatase"/>
</dbReference>
<name>A0ABP7IYT7_9ACTN</name>
<dbReference type="PANTHER" id="PTHR11596">
    <property type="entry name" value="ALKALINE PHOSPHATASE"/>
    <property type="match status" value="1"/>
</dbReference>
<evidence type="ECO:0000256" key="4">
    <source>
        <dbReference type="ARBA" id="ARBA00022553"/>
    </source>
</evidence>
<evidence type="ECO:0000256" key="6">
    <source>
        <dbReference type="ARBA" id="ARBA00022801"/>
    </source>
</evidence>
<keyword evidence="11" id="KW-1185">Reference proteome</keyword>
<evidence type="ECO:0000313" key="10">
    <source>
        <dbReference type="EMBL" id="GAA3829735.1"/>
    </source>
</evidence>
<comment type="caution">
    <text evidence="10">The sequence shown here is derived from an EMBL/GenBank/DDBJ whole genome shotgun (WGS) entry which is preliminary data.</text>
</comment>
<protein>
    <submittedName>
        <fullName evidence="10">Alkaline phosphatase</fullName>
    </submittedName>
</protein>
<dbReference type="PANTHER" id="PTHR11596:SF5">
    <property type="entry name" value="ALKALINE PHOSPHATASE"/>
    <property type="match status" value="1"/>
</dbReference>
<dbReference type="RefSeq" id="WP_344777642.1">
    <property type="nucleotide sequence ID" value="NZ_BAABAH010000014.1"/>
</dbReference>
<dbReference type="EMBL" id="BAABAH010000014">
    <property type="protein sequence ID" value="GAA3829735.1"/>
    <property type="molecule type" value="Genomic_DNA"/>
</dbReference>
<evidence type="ECO:0000256" key="9">
    <source>
        <dbReference type="RuleBase" id="RU003946"/>
    </source>
</evidence>
<reference evidence="11" key="1">
    <citation type="journal article" date="2019" name="Int. J. Syst. Evol. Microbiol.">
        <title>The Global Catalogue of Microorganisms (GCM) 10K type strain sequencing project: providing services to taxonomists for standard genome sequencing and annotation.</title>
        <authorList>
            <consortium name="The Broad Institute Genomics Platform"/>
            <consortium name="The Broad Institute Genome Sequencing Center for Infectious Disease"/>
            <person name="Wu L."/>
            <person name="Ma J."/>
        </authorList>
    </citation>
    <scope>NUCLEOTIDE SEQUENCE [LARGE SCALE GENOMIC DNA]</scope>
    <source>
        <strain evidence="11">JCM 16953</strain>
    </source>
</reference>
<evidence type="ECO:0000256" key="3">
    <source>
        <dbReference type="ARBA" id="ARBA00005984"/>
    </source>
</evidence>
<keyword evidence="7" id="KW-0862">Zinc</keyword>
<dbReference type="Gene3D" id="3.40.720.10">
    <property type="entry name" value="Alkaline Phosphatase, subunit A"/>
    <property type="match status" value="1"/>
</dbReference>
<dbReference type="PRINTS" id="PR00113">
    <property type="entry name" value="ALKPHPHTASE"/>
</dbReference>
<keyword evidence="5" id="KW-0479">Metal-binding</keyword>
<comment type="cofactor">
    <cofactor evidence="1">
        <name>Mg(2+)</name>
        <dbReference type="ChEBI" id="CHEBI:18420"/>
    </cofactor>
</comment>
<evidence type="ECO:0000256" key="1">
    <source>
        <dbReference type="ARBA" id="ARBA00001946"/>
    </source>
</evidence>
<keyword evidence="4" id="KW-0597">Phosphoprotein</keyword>
<accession>A0ABP7IYT7</accession>
<evidence type="ECO:0000256" key="2">
    <source>
        <dbReference type="ARBA" id="ARBA00001947"/>
    </source>
</evidence>
<keyword evidence="6" id="KW-0378">Hydrolase</keyword>
<dbReference type="SUPFAM" id="SSF53649">
    <property type="entry name" value="Alkaline phosphatase-like"/>
    <property type="match status" value="1"/>
</dbReference>
<dbReference type="CDD" id="cd16012">
    <property type="entry name" value="ALP"/>
    <property type="match status" value="1"/>
</dbReference>
<sequence length="582" mass="60060">MPRSFGASQRARTLSLVTATLVAGGVLVTAGLASGDSDTPADLTLKGAARRLDGDQTASVRSEVRSGHPQNVILLIGDGMGDSEITVARNYAEGAAGHFDGIDELPMTGSYTTYALHKSGPYQGKPDYVTDSAASGTGWSTGTKTYNGAISENLSGVPQQTLLELAKVNGLKTGDVTTAEIQDATPAVQTAHVADRGCYQPGLNNGGTVTKGMNNCPNDTYSITEQQLQVRPDVLMGGGAKWFGASATTGEYAGQTLTAQAAARGFTTVTDQAGLDAVTEADQEHPLLGLFAPGNMPVRWTGPIAKHGGYADPPATCTDNPNRPAAQPSLAHMTQKAIDLLENPNGFFLQVEGASIDKQDHAADPCGQIGETVDLDEAVQVALDFAKQDGNTLVLLTADHGHSSQIINPEDINPASPATVPPGLTTTLMTADGAPMTISYGTADTGGSQQHTGTQVRLAGYGPYAANVVGLTDQTDLYFTMRDGLGLVDDPADASSDGAVTATPAKVRKGKKVTLNLTGFEGDRRASVKVTGPNGYSKTLDLQLTVGSASAQLPMKTLGKYKVKTTGAQTGVAASTSYTVVG</sequence>